<evidence type="ECO:0000313" key="6">
    <source>
        <dbReference type="EMBL" id="TQV83528.1"/>
    </source>
</evidence>
<dbReference type="InterPro" id="IPR012093">
    <property type="entry name" value="Pirin"/>
</dbReference>
<dbReference type="Pfam" id="PF17954">
    <property type="entry name" value="Pirin_C_2"/>
    <property type="match status" value="1"/>
</dbReference>
<dbReference type="InterPro" id="IPR041602">
    <property type="entry name" value="Quercetinase_C"/>
</dbReference>
<evidence type="ECO:0000256" key="2">
    <source>
        <dbReference type="PIRSR" id="PIRSR006232-1"/>
    </source>
</evidence>
<dbReference type="Pfam" id="PF02678">
    <property type="entry name" value="Pirin"/>
    <property type="match status" value="1"/>
</dbReference>
<dbReference type="Gene3D" id="2.60.120.10">
    <property type="entry name" value="Jelly Rolls"/>
    <property type="match status" value="2"/>
</dbReference>
<dbReference type="CDD" id="cd02910">
    <property type="entry name" value="cupin_Yhhw_N"/>
    <property type="match status" value="1"/>
</dbReference>
<dbReference type="InterPro" id="IPR011051">
    <property type="entry name" value="RmlC_Cupin_sf"/>
</dbReference>
<feature type="domain" description="Quercetin 2,3-dioxygenase C-terminal cupin" evidence="5">
    <location>
        <begin position="150"/>
        <end position="231"/>
    </location>
</feature>
<evidence type="ECO:0000313" key="7">
    <source>
        <dbReference type="Proteomes" id="UP000315252"/>
    </source>
</evidence>
<dbReference type="Proteomes" id="UP000315252">
    <property type="component" value="Unassembled WGS sequence"/>
</dbReference>
<keyword evidence="7" id="KW-1185">Reference proteome</keyword>
<dbReference type="SUPFAM" id="SSF51182">
    <property type="entry name" value="RmlC-like cupins"/>
    <property type="match status" value="1"/>
</dbReference>
<dbReference type="InterPro" id="IPR014710">
    <property type="entry name" value="RmlC-like_jellyroll"/>
</dbReference>
<evidence type="ECO:0000256" key="1">
    <source>
        <dbReference type="ARBA" id="ARBA00008416"/>
    </source>
</evidence>
<evidence type="ECO:0000259" key="4">
    <source>
        <dbReference type="Pfam" id="PF02678"/>
    </source>
</evidence>
<comment type="similarity">
    <text evidence="1 3">Belongs to the pirin family.</text>
</comment>
<dbReference type="PIRSF" id="PIRSF006232">
    <property type="entry name" value="Pirin"/>
    <property type="match status" value="1"/>
</dbReference>
<dbReference type="GO" id="GO:0046872">
    <property type="term" value="F:metal ion binding"/>
    <property type="evidence" value="ECO:0007669"/>
    <property type="project" value="UniProtKB-KW"/>
</dbReference>
<dbReference type="OrthoDB" id="9780903at2"/>
<dbReference type="RefSeq" id="WP_142894765.1">
    <property type="nucleotide sequence ID" value="NZ_ML660052.1"/>
</dbReference>
<name>A0A545U243_9PROT</name>
<reference evidence="6 7" key="1">
    <citation type="submission" date="2019-06" db="EMBL/GenBank/DDBJ databases">
        <title>Whole genome sequence for Rhodospirillaceae sp. R148.</title>
        <authorList>
            <person name="Wang G."/>
        </authorList>
    </citation>
    <scope>NUCLEOTIDE SEQUENCE [LARGE SCALE GENOMIC DNA]</scope>
    <source>
        <strain evidence="6 7">R148</strain>
    </source>
</reference>
<sequence>MIDVAAFDRLGRFENDWLTARHHFSFGSYYDPARSGVGPLIVWNDDAIAAGTGFDLHGHRDMEIITYVRSGAITHKDHLGNEGRTEAGDVQVMTAGKGIMHSEFNREDEETTLFQIWIRPAVQNLTPGWDQNRFPKTGRSGVLVPLASGRRQHEGALKIHQDAALLGATLSKGQSLRYDLGSDRQGYLVAATGALTVNGTAVGARDGATITAEDSLLLEASEESEILLADLPIE</sequence>
<accession>A0A545U243</accession>
<keyword evidence="2" id="KW-0408">Iron</keyword>
<proteinExistence type="inferred from homology"/>
<feature type="binding site" evidence="2">
    <location>
        <position position="59"/>
    </location>
    <ligand>
        <name>Fe cation</name>
        <dbReference type="ChEBI" id="CHEBI:24875"/>
    </ligand>
</feature>
<dbReference type="PANTHER" id="PTHR43212">
    <property type="entry name" value="QUERCETIN 2,3-DIOXYGENASE"/>
    <property type="match status" value="1"/>
</dbReference>
<evidence type="ECO:0000259" key="5">
    <source>
        <dbReference type="Pfam" id="PF17954"/>
    </source>
</evidence>
<dbReference type="InterPro" id="IPR003829">
    <property type="entry name" value="Pirin_N_dom"/>
</dbReference>
<organism evidence="6 7">
    <name type="scientific">Denitrobaculum tricleocarpae</name>
    <dbReference type="NCBI Taxonomy" id="2591009"/>
    <lineage>
        <taxon>Bacteria</taxon>
        <taxon>Pseudomonadati</taxon>
        <taxon>Pseudomonadota</taxon>
        <taxon>Alphaproteobacteria</taxon>
        <taxon>Rhodospirillales</taxon>
        <taxon>Rhodospirillaceae</taxon>
        <taxon>Denitrobaculum</taxon>
    </lineage>
</organism>
<protein>
    <submittedName>
        <fullName evidence="6">Pirin family protein</fullName>
    </submittedName>
</protein>
<feature type="domain" description="Pirin N-terminal" evidence="4">
    <location>
        <begin position="12"/>
        <end position="118"/>
    </location>
</feature>
<feature type="binding site" evidence="2">
    <location>
        <position position="57"/>
    </location>
    <ligand>
        <name>Fe cation</name>
        <dbReference type="ChEBI" id="CHEBI:24875"/>
    </ligand>
</feature>
<dbReference type="PANTHER" id="PTHR43212:SF3">
    <property type="entry name" value="QUERCETIN 2,3-DIOXYGENASE"/>
    <property type="match status" value="1"/>
</dbReference>
<gene>
    <name evidence="6" type="ORF">FKG95_02755</name>
</gene>
<comment type="caution">
    <text evidence="6">The sequence shown here is derived from an EMBL/GenBank/DDBJ whole genome shotgun (WGS) entry which is preliminary data.</text>
</comment>
<comment type="cofactor">
    <cofactor evidence="2">
        <name>Fe cation</name>
        <dbReference type="ChEBI" id="CHEBI:24875"/>
    </cofactor>
    <text evidence="2">Binds 1 Fe cation per subunit.</text>
</comment>
<dbReference type="EMBL" id="VHSH01000001">
    <property type="protein sequence ID" value="TQV83528.1"/>
    <property type="molecule type" value="Genomic_DNA"/>
</dbReference>
<evidence type="ECO:0000256" key="3">
    <source>
        <dbReference type="RuleBase" id="RU003457"/>
    </source>
</evidence>
<keyword evidence="2" id="KW-0479">Metal-binding</keyword>
<feature type="binding site" evidence="2">
    <location>
        <position position="103"/>
    </location>
    <ligand>
        <name>Fe cation</name>
        <dbReference type="ChEBI" id="CHEBI:24875"/>
    </ligand>
</feature>
<dbReference type="AlphaFoldDB" id="A0A545U243"/>
<feature type="binding site" evidence="2">
    <location>
        <position position="101"/>
    </location>
    <ligand>
        <name>Fe cation</name>
        <dbReference type="ChEBI" id="CHEBI:24875"/>
    </ligand>
</feature>